<organism evidence="2 3">
    <name type="scientific">Lactuca saligna</name>
    <name type="common">Willowleaf lettuce</name>
    <dbReference type="NCBI Taxonomy" id="75948"/>
    <lineage>
        <taxon>Eukaryota</taxon>
        <taxon>Viridiplantae</taxon>
        <taxon>Streptophyta</taxon>
        <taxon>Embryophyta</taxon>
        <taxon>Tracheophyta</taxon>
        <taxon>Spermatophyta</taxon>
        <taxon>Magnoliopsida</taxon>
        <taxon>eudicotyledons</taxon>
        <taxon>Gunneridae</taxon>
        <taxon>Pentapetalae</taxon>
        <taxon>asterids</taxon>
        <taxon>campanulids</taxon>
        <taxon>Asterales</taxon>
        <taxon>Asteraceae</taxon>
        <taxon>Cichorioideae</taxon>
        <taxon>Cichorieae</taxon>
        <taxon>Lactucinae</taxon>
        <taxon>Lactuca</taxon>
    </lineage>
</organism>
<name>A0AA35YM29_LACSI</name>
<evidence type="ECO:0000313" key="3">
    <source>
        <dbReference type="Proteomes" id="UP001177003"/>
    </source>
</evidence>
<evidence type="ECO:0000256" key="1">
    <source>
        <dbReference type="SAM" id="MobiDB-lite"/>
    </source>
</evidence>
<feature type="compositionally biased region" description="Polar residues" evidence="1">
    <location>
        <begin position="72"/>
        <end position="81"/>
    </location>
</feature>
<gene>
    <name evidence="2" type="ORF">LSALG_LOCUS16484</name>
</gene>
<keyword evidence="3" id="KW-1185">Reference proteome</keyword>
<reference evidence="2" key="1">
    <citation type="submission" date="2023-04" db="EMBL/GenBank/DDBJ databases">
        <authorList>
            <person name="Vijverberg K."/>
            <person name="Xiong W."/>
            <person name="Schranz E."/>
        </authorList>
    </citation>
    <scope>NUCLEOTIDE SEQUENCE</scope>
</reference>
<dbReference type="AlphaFoldDB" id="A0AA35YM29"/>
<feature type="compositionally biased region" description="Acidic residues" evidence="1">
    <location>
        <begin position="91"/>
        <end position="106"/>
    </location>
</feature>
<accession>A0AA35YM29</accession>
<sequence>MAGFLAIRAGKDCYGSPLYGGMFISLLTQSFGILQKREATMLTIESSKSFSPILYKHINSVIDNGFGNYSFPNDTPRNQLGRQVRQRAADTNDDEPPVIPAEDELPMDSYNVAF</sequence>
<dbReference type="EMBL" id="OX465079">
    <property type="protein sequence ID" value="CAI9276510.1"/>
    <property type="molecule type" value="Genomic_DNA"/>
</dbReference>
<protein>
    <submittedName>
        <fullName evidence="2">Uncharacterized protein</fullName>
    </submittedName>
</protein>
<proteinExistence type="predicted"/>
<feature type="region of interest" description="Disordered" evidence="1">
    <location>
        <begin position="72"/>
        <end position="114"/>
    </location>
</feature>
<dbReference type="Proteomes" id="UP001177003">
    <property type="component" value="Chromosome 3"/>
</dbReference>
<evidence type="ECO:0000313" key="2">
    <source>
        <dbReference type="EMBL" id="CAI9276510.1"/>
    </source>
</evidence>